<proteinExistence type="predicted"/>
<reference evidence="1" key="1">
    <citation type="journal article" date="2016" name="Proc. Natl. Acad. Sci. U.S.A.">
        <title>Lipid metabolic changes in an early divergent fungus govern the establishment of a mutualistic symbiosis with endobacteria.</title>
        <authorList>
            <person name="Lastovetsky O.A."/>
            <person name="Gaspar M.L."/>
            <person name="Mondo S.J."/>
            <person name="LaButti K.M."/>
            <person name="Sandor L."/>
            <person name="Grigoriev I.V."/>
            <person name="Henry S.A."/>
            <person name="Pawlowska T.E."/>
        </authorList>
    </citation>
    <scope>NUCLEOTIDE SEQUENCE [LARGE SCALE GENOMIC DNA]</scope>
    <source>
        <strain evidence="1">ATCC 52814</strain>
    </source>
</reference>
<sequence>MDPDTFVDSIKHRCVANGKMAVMSMELPKNVNVRMMKKDVCLLAYCYLRSHYCLQEFVRELFLKTSPLPTSMDTISSSVCVRPPLAFTRYWPQEELEVEYATKSIEYMQPIRIAAWLESTTPEVRWWSHPGRMYSSL</sequence>
<dbReference type="Proteomes" id="UP000242414">
    <property type="component" value="Unassembled WGS sequence"/>
</dbReference>
<accession>A0A1X0QN22</accession>
<dbReference type="AlphaFoldDB" id="A0A1X0QN22"/>
<dbReference type="EMBL" id="KV922176">
    <property type="protein sequence ID" value="ORE01150.1"/>
    <property type="molecule type" value="Genomic_DNA"/>
</dbReference>
<protein>
    <submittedName>
        <fullName evidence="1">Uncharacterized protein</fullName>
    </submittedName>
</protein>
<dbReference type="VEuPathDB" id="FungiDB:BCV72DRAFT_310298"/>
<organism evidence="1">
    <name type="scientific">Rhizopus microsporus var. microsporus</name>
    <dbReference type="NCBI Taxonomy" id="86635"/>
    <lineage>
        <taxon>Eukaryota</taxon>
        <taxon>Fungi</taxon>
        <taxon>Fungi incertae sedis</taxon>
        <taxon>Mucoromycota</taxon>
        <taxon>Mucoromycotina</taxon>
        <taxon>Mucoromycetes</taxon>
        <taxon>Mucorales</taxon>
        <taxon>Mucorineae</taxon>
        <taxon>Rhizopodaceae</taxon>
        <taxon>Rhizopus</taxon>
    </lineage>
</organism>
<name>A0A1X0QN22_RHIZD</name>
<gene>
    <name evidence="1" type="ORF">BCV72DRAFT_310298</name>
</gene>
<evidence type="ECO:0000313" key="1">
    <source>
        <dbReference type="EMBL" id="ORE01150.1"/>
    </source>
</evidence>